<dbReference type="InterPro" id="IPR029058">
    <property type="entry name" value="AB_hydrolase_fold"/>
</dbReference>
<dbReference type="Gene3D" id="3.40.50.1820">
    <property type="entry name" value="alpha/beta hydrolase"/>
    <property type="match status" value="1"/>
</dbReference>
<keyword evidence="1 3" id="KW-0378">Hydrolase</keyword>
<dbReference type="Pfam" id="PF00561">
    <property type="entry name" value="Abhydrolase_1"/>
    <property type="match status" value="1"/>
</dbReference>
<evidence type="ECO:0000259" key="2">
    <source>
        <dbReference type="Pfam" id="PF00561"/>
    </source>
</evidence>
<dbReference type="InterPro" id="IPR051340">
    <property type="entry name" value="Haloalkane_dehalogenase"/>
</dbReference>
<proteinExistence type="predicted"/>
<protein>
    <submittedName>
        <fullName evidence="3">Alpha/beta hydrolase</fullName>
    </submittedName>
</protein>
<sequence>MVGIAQKPSVSAVQEGEFPVTHFRTATVNGIDIFYREAGPADGPAVLLLHGFPTASSQFRHLIPLLADRYRVIAPDFPGFGHSASPDRSTFDYTFANFADLMNGLIDQLGVDRYALYCFDYGAPTGYRLALKGPERVSALIVQNGNAYEEGLSDFWDPIKAYWADKTDERRQAIAFILKPETVKQQYTAGVKDLSRLDPDRWLHDDVQLARPGNADIQLDLFYDYGSNVTLYPEFQAFFRDHQPPTLVVWGQNDPVFPAAGAHPYKRDLPSAEFHLLDTGHFLLEDKLDVAAPMIHDFLDRSIGRS</sequence>
<evidence type="ECO:0000256" key="1">
    <source>
        <dbReference type="ARBA" id="ARBA00022801"/>
    </source>
</evidence>
<reference evidence="3 4" key="1">
    <citation type="submission" date="2018-04" db="EMBL/GenBank/DDBJ databases">
        <title>Micromonosporas from Atacama Desert.</title>
        <authorList>
            <person name="Carro L."/>
            <person name="Klenk H.-P."/>
            <person name="Goodfellow M."/>
        </authorList>
    </citation>
    <scope>NUCLEOTIDE SEQUENCE [LARGE SCALE GENOMIC DNA]</scope>
    <source>
        <strain evidence="3 4">LB19</strain>
    </source>
</reference>
<dbReference type="OrthoDB" id="5431692at2"/>
<gene>
    <name evidence="3" type="ORF">DDE19_08475</name>
</gene>
<dbReference type="PANTHER" id="PTHR42977">
    <property type="entry name" value="HYDROLASE-RELATED"/>
    <property type="match status" value="1"/>
</dbReference>
<dbReference type="FunFam" id="3.40.50.1820:FF:000173">
    <property type="entry name" value="Alpha/beta hydrolase"/>
    <property type="match status" value="1"/>
</dbReference>
<dbReference type="Proteomes" id="UP000278981">
    <property type="component" value="Unassembled WGS sequence"/>
</dbReference>
<dbReference type="PANTHER" id="PTHR42977:SF3">
    <property type="entry name" value="AB HYDROLASE-1 DOMAIN-CONTAINING PROTEIN"/>
    <property type="match status" value="1"/>
</dbReference>
<dbReference type="InterPro" id="IPR000639">
    <property type="entry name" value="Epox_hydrolase-like"/>
</dbReference>
<name>A0A3N9XYQ8_9ACTN</name>
<dbReference type="AlphaFoldDB" id="A0A3N9XYQ8"/>
<dbReference type="GO" id="GO:0004301">
    <property type="term" value="F:epoxide hydrolase activity"/>
    <property type="evidence" value="ECO:0007669"/>
    <property type="project" value="TreeGrafter"/>
</dbReference>
<dbReference type="EMBL" id="QDGB01000198">
    <property type="protein sequence ID" value="RQX18238.1"/>
    <property type="molecule type" value="Genomic_DNA"/>
</dbReference>
<dbReference type="PRINTS" id="PR00111">
    <property type="entry name" value="ABHYDROLASE"/>
</dbReference>
<comment type="caution">
    <text evidence="3">The sequence shown here is derived from an EMBL/GenBank/DDBJ whole genome shotgun (WGS) entry which is preliminary data.</text>
</comment>
<evidence type="ECO:0000313" key="3">
    <source>
        <dbReference type="EMBL" id="RQX18238.1"/>
    </source>
</evidence>
<dbReference type="PRINTS" id="PR00412">
    <property type="entry name" value="EPOXHYDRLASE"/>
</dbReference>
<accession>A0A3N9XYQ8</accession>
<feature type="domain" description="AB hydrolase-1" evidence="2">
    <location>
        <begin position="44"/>
        <end position="287"/>
    </location>
</feature>
<evidence type="ECO:0000313" key="4">
    <source>
        <dbReference type="Proteomes" id="UP000278981"/>
    </source>
</evidence>
<dbReference type="InterPro" id="IPR000073">
    <property type="entry name" value="AB_hydrolase_1"/>
</dbReference>
<dbReference type="SUPFAM" id="SSF53474">
    <property type="entry name" value="alpha/beta-Hydrolases"/>
    <property type="match status" value="1"/>
</dbReference>
<dbReference type="RefSeq" id="WP_124817840.1">
    <property type="nucleotide sequence ID" value="NZ_QDGB01000198.1"/>
</dbReference>
<organism evidence="3 4">
    <name type="scientific">Micromonospora ureilytica</name>
    <dbReference type="NCBI Taxonomy" id="709868"/>
    <lineage>
        <taxon>Bacteria</taxon>
        <taxon>Bacillati</taxon>
        <taxon>Actinomycetota</taxon>
        <taxon>Actinomycetes</taxon>
        <taxon>Micromonosporales</taxon>
        <taxon>Micromonosporaceae</taxon>
        <taxon>Micromonospora</taxon>
    </lineage>
</organism>